<name>A0A8S1SHF7_PAROT</name>
<sequence>MRTTDLTSAIFLTDTHREIEAKVNIQLNVFISKSMLILELTVEQKRTLSQRC</sequence>
<dbReference type="AlphaFoldDB" id="A0A8S1SHF7"/>
<protein>
    <submittedName>
        <fullName evidence="1">Uncharacterized protein</fullName>
    </submittedName>
</protein>
<dbReference type="EMBL" id="CAJJDP010000010">
    <property type="protein sequence ID" value="CAD8139965.1"/>
    <property type="molecule type" value="Genomic_DNA"/>
</dbReference>
<evidence type="ECO:0000313" key="2">
    <source>
        <dbReference type="Proteomes" id="UP000683925"/>
    </source>
</evidence>
<dbReference type="Proteomes" id="UP000683925">
    <property type="component" value="Unassembled WGS sequence"/>
</dbReference>
<comment type="caution">
    <text evidence="1">The sequence shown here is derived from an EMBL/GenBank/DDBJ whole genome shotgun (WGS) entry which is preliminary data.</text>
</comment>
<gene>
    <name evidence="1" type="ORF">POCTA_138.1.T0110161</name>
</gene>
<keyword evidence="2" id="KW-1185">Reference proteome</keyword>
<accession>A0A8S1SHF7</accession>
<proteinExistence type="predicted"/>
<organism evidence="1 2">
    <name type="scientific">Paramecium octaurelia</name>
    <dbReference type="NCBI Taxonomy" id="43137"/>
    <lineage>
        <taxon>Eukaryota</taxon>
        <taxon>Sar</taxon>
        <taxon>Alveolata</taxon>
        <taxon>Ciliophora</taxon>
        <taxon>Intramacronucleata</taxon>
        <taxon>Oligohymenophorea</taxon>
        <taxon>Peniculida</taxon>
        <taxon>Parameciidae</taxon>
        <taxon>Paramecium</taxon>
    </lineage>
</organism>
<evidence type="ECO:0000313" key="1">
    <source>
        <dbReference type="EMBL" id="CAD8139965.1"/>
    </source>
</evidence>
<reference evidence="1" key="1">
    <citation type="submission" date="2021-01" db="EMBL/GenBank/DDBJ databases">
        <authorList>
            <consortium name="Genoscope - CEA"/>
            <person name="William W."/>
        </authorList>
    </citation>
    <scope>NUCLEOTIDE SEQUENCE</scope>
</reference>